<dbReference type="AlphaFoldDB" id="A0A1L9SBA0"/>
<accession>A0A1L9SBA0</accession>
<dbReference type="InterPro" id="IPR045312">
    <property type="entry name" value="PCBER-like"/>
</dbReference>
<feature type="domain" description="NAD(P)-binding" evidence="4">
    <location>
        <begin position="10"/>
        <end position="97"/>
    </location>
</feature>
<evidence type="ECO:0000313" key="6">
    <source>
        <dbReference type="Proteomes" id="UP000184188"/>
    </source>
</evidence>
<dbReference type="InterPro" id="IPR051609">
    <property type="entry name" value="NmrA/Isoflavone_reductase-like"/>
</dbReference>
<dbReference type="SUPFAM" id="SSF51735">
    <property type="entry name" value="NAD(P)-binding Rossmann-fold domains"/>
    <property type="match status" value="1"/>
</dbReference>
<dbReference type="PANTHER" id="PTHR47706:SF9">
    <property type="entry name" value="NMRA-LIKE DOMAIN-CONTAINING PROTEIN-RELATED"/>
    <property type="match status" value="1"/>
</dbReference>
<dbReference type="STRING" id="1073090.A0A1L9SBA0"/>
<dbReference type="VEuPathDB" id="FungiDB:ASPZODRAFT_135286"/>
<dbReference type="GeneID" id="34610217"/>
<reference evidence="6" key="1">
    <citation type="journal article" date="2017" name="Genome Biol.">
        <title>Comparative genomics reveals high biological diversity and specific adaptations in the industrially and medically important fungal genus Aspergillus.</title>
        <authorList>
            <person name="de Vries R.P."/>
            <person name="Riley R."/>
            <person name="Wiebenga A."/>
            <person name="Aguilar-Osorio G."/>
            <person name="Amillis S."/>
            <person name="Uchima C.A."/>
            <person name="Anderluh G."/>
            <person name="Asadollahi M."/>
            <person name="Askin M."/>
            <person name="Barry K."/>
            <person name="Battaglia E."/>
            <person name="Bayram O."/>
            <person name="Benocci T."/>
            <person name="Braus-Stromeyer S.A."/>
            <person name="Caldana C."/>
            <person name="Canovas D."/>
            <person name="Cerqueira G.C."/>
            <person name="Chen F."/>
            <person name="Chen W."/>
            <person name="Choi C."/>
            <person name="Clum A."/>
            <person name="Dos Santos R.A."/>
            <person name="Damasio A.R."/>
            <person name="Diallinas G."/>
            <person name="Emri T."/>
            <person name="Fekete E."/>
            <person name="Flipphi M."/>
            <person name="Freyberg S."/>
            <person name="Gallo A."/>
            <person name="Gournas C."/>
            <person name="Habgood R."/>
            <person name="Hainaut M."/>
            <person name="Harispe M.L."/>
            <person name="Henrissat B."/>
            <person name="Hilden K.S."/>
            <person name="Hope R."/>
            <person name="Hossain A."/>
            <person name="Karabika E."/>
            <person name="Karaffa L."/>
            <person name="Karanyi Z."/>
            <person name="Krasevec N."/>
            <person name="Kuo A."/>
            <person name="Kusch H."/>
            <person name="LaButti K."/>
            <person name="Lagendijk E.L."/>
            <person name="Lapidus A."/>
            <person name="Levasseur A."/>
            <person name="Lindquist E."/>
            <person name="Lipzen A."/>
            <person name="Logrieco A.F."/>
            <person name="MacCabe A."/>
            <person name="Maekelae M.R."/>
            <person name="Malavazi I."/>
            <person name="Melin P."/>
            <person name="Meyer V."/>
            <person name="Mielnichuk N."/>
            <person name="Miskei M."/>
            <person name="Molnar A.P."/>
            <person name="Mule G."/>
            <person name="Ngan C.Y."/>
            <person name="Orejas M."/>
            <person name="Orosz E."/>
            <person name="Ouedraogo J.P."/>
            <person name="Overkamp K.M."/>
            <person name="Park H.-S."/>
            <person name="Perrone G."/>
            <person name="Piumi F."/>
            <person name="Punt P.J."/>
            <person name="Ram A.F."/>
            <person name="Ramon A."/>
            <person name="Rauscher S."/>
            <person name="Record E."/>
            <person name="Riano-Pachon D.M."/>
            <person name="Robert V."/>
            <person name="Roehrig J."/>
            <person name="Ruller R."/>
            <person name="Salamov A."/>
            <person name="Salih N.S."/>
            <person name="Samson R.A."/>
            <person name="Sandor E."/>
            <person name="Sanguinetti M."/>
            <person name="Schuetze T."/>
            <person name="Sepcic K."/>
            <person name="Shelest E."/>
            <person name="Sherlock G."/>
            <person name="Sophianopoulou V."/>
            <person name="Squina F.M."/>
            <person name="Sun H."/>
            <person name="Susca A."/>
            <person name="Todd R.B."/>
            <person name="Tsang A."/>
            <person name="Unkles S.E."/>
            <person name="van de Wiele N."/>
            <person name="van Rossen-Uffink D."/>
            <person name="Oliveira J.V."/>
            <person name="Vesth T.C."/>
            <person name="Visser J."/>
            <person name="Yu J.-H."/>
            <person name="Zhou M."/>
            <person name="Andersen M.R."/>
            <person name="Archer D.B."/>
            <person name="Baker S.E."/>
            <person name="Benoit I."/>
            <person name="Brakhage A.A."/>
            <person name="Braus G.H."/>
            <person name="Fischer R."/>
            <person name="Frisvad J.C."/>
            <person name="Goldman G.H."/>
            <person name="Houbraken J."/>
            <person name="Oakley B."/>
            <person name="Pocsi I."/>
            <person name="Scazzocchio C."/>
            <person name="Seiboth B."/>
            <person name="vanKuyk P.A."/>
            <person name="Wortman J."/>
            <person name="Dyer P.S."/>
            <person name="Grigoriev I.V."/>
        </authorList>
    </citation>
    <scope>NUCLEOTIDE SEQUENCE [LARGE SCALE GENOMIC DNA]</scope>
    <source>
        <strain evidence="6">CBS 506.65</strain>
    </source>
</reference>
<dbReference type="InterPro" id="IPR036291">
    <property type="entry name" value="NAD(P)-bd_dom_sf"/>
</dbReference>
<sequence length="300" mass="32615">MTIRNVAIFGASGNFGTPITAALINVNFCVTIISRIESTSQFPEGIPVIRTEYTLPALTEALTGQDAVVCVVGPAGIHHQNTMIDAAEAAGVRRFIIDDFGWGPNVRGLPEFEPVRAQRRVPWDHAEKVAARNPNFTYCGIATGNPIDWALKRFPKMGFNLKDQSAVIYDAGNEMFTGTTLQGIGQAVVGVLSHLEETKNRLVKVQSIQTCQNELLAAFEKETGTKWSVERLTTRSLKESGRRKLQAGDGGWVLDLVVAQLFDEGEARCLVARTREDSDAELLGIKEETADGIATAALTL</sequence>
<name>A0A1L9SBA0_9EURO</name>
<protein>
    <recommendedName>
        <fullName evidence="4">NAD(P)-binding domain-containing protein</fullName>
    </recommendedName>
</protein>
<comment type="similarity">
    <text evidence="1">Belongs to the NmrA-type oxidoreductase family. Isoflavone reductase subfamily.</text>
</comment>
<dbReference type="CDD" id="cd05259">
    <property type="entry name" value="PCBER_SDR_a"/>
    <property type="match status" value="1"/>
</dbReference>
<evidence type="ECO:0000313" key="5">
    <source>
        <dbReference type="EMBL" id="OJJ44460.1"/>
    </source>
</evidence>
<evidence type="ECO:0000259" key="4">
    <source>
        <dbReference type="Pfam" id="PF13460"/>
    </source>
</evidence>
<dbReference type="Gene3D" id="3.90.25.10">
    <property type="entry name" value="UDP-galactose 4-epimerase, domain 1"/>
    <property type="match status" value="1"/>
</dbReference>
<proteinExistence type="inferred from homology"/>
<dbReference type="Pfam" id="PF13460">
    <property type="entry name" value="NAD_binding_10"/>
    <property type="match status" value="1"/>
</dbReference>
<keyword evidence="6" id="KW-1185">Reference proteome</keyword>
<gene>
    <name evidence="5" type="ORF">ASPZODRAFT_135286</name>
</gene>
<evidence type="ECO:0000256" key="1">
    <source>
        <dbReference type="ARBA" id="ARBA00005725"/>
    </source>
</evidence>
<dbReference type="GO" id="GO:0016491">
    <property type="term" value="F:oxidoreductase activity"/>
    <property type="evidence" value="ECO:0007669"/>
    <property type="project" value="UniProtKB-KW"/>
</dbReference>
<keyword evidence="2" id="KW-0521">NADP</keyword>
<dbReference type="RefSeq" id="XP_022578970.1">
    <property type="nucleotide sequence ID" value="XM_022723752.1"/>
</dbReference>
<keyword evidence="3" id="KW-0560">Oxidoreductase</keyword>
<dbReference type="EMBL" id="KV878348">
    <property type="protein sequence ID" value="OJJ44460.1"/>
    <property type="molecule type" value="Genomic_DNA"/>
</dbReference>
<dbReference type="PANTHER" id="PTHR47706">
    <property type="entry name" value="NMRA-LIKE FAMILY PROTEIN"/>
    <property type="match status" value="1"/>
</dbReference>
<dbReference type="Gene3D" id="3.40.50.720">
    <property type="entry name" value="NAD(P)-binding Rossmann-like Domain"/>
    <property type="match status" value="1"/>
</dbReference>
<evidence type="ECO:0000256" key="2">
    <source>
        <dbReference type="ARBA" id="ARBA00022857"/>
    </source>
</evidence>
<organism evidence="5 6">
    <name type="scientific">Penicilliopsis zonata CBS 506.65</name>
    <dbReference type="NCBI Taxonomy" id="1073090"/>
    <lineage>
        <taxon>Eukaryota</taxon>
        <taxon>Fungi</taxon>
        <taxon>Dikarya</taxon>
        <taxon>Ascomycota</taxon>
        <taxon>Pezizomycotina</taxon>
        <taxon>Eurotiomycetes</taxon>
        <taxon>Eurotiomycetidae</taxon>
        <taxon>Eurotiales</taxon>
        <taxon>Aspergillaceae</taxon>
        <taxon>Penicilliopsis</taxon>
    </lineage>
</organism>
<evidence type="ECO:0000256" key="3">
    <source>
        <dbReference type="ARBA" id="ARBA00023002"/>
    </source>
</evidence>
<dbReference type="OrthoDB" id="9974981at2759"/>
<dbReference type="InterPro" id="IPR016040">
    <property type="entry name" value="NAD(P)-bd_dom"/>
</dbReference>
<dbReference type="Proteomes" id="UP000184188">
    <property type="component" value="Unassembled WGS sequence"/>
</dbReference>